<reference evidence="1" key="1">
    <citation type="submission" date="2023-08" db="EMBL/GenBank/DDBJ databases">
        <authorList>
            <person name="Messyasz A."/>
            <person name="Mannisto M.K."/>
            <person name="Kerkhof L.J."/>
            <person name="Haggblom M."/>
        </authorList>
    </citation>
    <scope>NUCLEOTIDE SEQUENCE</scope>
    <source>
        <strain evidence="1">X5P6</strain>
    </source>
</reference>
<organism evidence="1">
    <name type="scientific">Tunturiibacter psychrotolerans</name>
    <dbReference type="NCBI Taxonomy" id="3069686"/>
    <lineage>
        <taxon>Bacteria</taxon>
        <taxon>Pseudomonadati</taxon>
        <taxon>Acidobacteriota</taxon>
        <taxon>Terriglobia</taxon>
        <taxon>Terriglobales</taxon>
        <taxon>Acidobacteriaceae</taxon>
        <taxon>Tunturiibacter</taxon>
    </lineage>
</organism>
<gene>
    <name evidence="1" type="ORF">RBB77_16580</name>
</gene>
<reference evidence="1" key="2">
    <citation type="journal article" date="2024" name="Environ. Microbiol.">
        <title>Genome analysis and description of Tunturibacter gen. nov. expands the diversity of Terriglobia in tundra soils.</title>
        <authorList>
            <person name="Messyasz A."/>
            <person name="Mannisto M.K."/>
            <person name="Kerkhof L.J."/>
            <person name="Haggblom M.M."/>
        </authorList>
    </citation>
    <scope>NUCLEOTIDE SEQUENCE</scope>
    <source>
        <strain evidence="1">X5P6</strain>
    </source>
</reference>
<sequence length="155" mass="15541">MGASGSLRLVSADFEVGAATTVYPKAPTVNTPGVVTDAGRAADLTDESNVASATDIAPSSVAIVGRAGYYRAGSICGRRRRSAAPTDNELGAAAAVYPEAPTVDTPCTVANASGAADLADQAYVTRGSDVTPVSAAVIGRASNARRWPTVARLCG</sequence>
<name>A0AAU7ZLZ7_9BACT</name>
<protein>
    <submittedName>
        <fullName evidence="1">Uncharacterized protein</fullName>
    </submittedName>
</protein>
<proteinExistence type="predicted"/>
<dbReference type="AlphaFoldDB" id="A0AAU7ZLZ7"/>
<dbReference type="KEGG" id="tpsc:RBB77_16580"/>
<dbReference type="EMBL" id="CP132942">
    <property type="protein sequence ID" value="XCB32050.1"/>
    <property type="molecule type" value="Genomic_DNA"/>
</dbReference>
<accession>A0AAU7ZLZ7</accession>
<evidence type="ECO:0000313" key="1">
    <source>
        <dbReference type="EMBL" id="XCB32050.1"/>
    </source>
</evidence>